<dbReference type="Gene3D" id="3.30.2350.10">
    <property type="entry name" value="Pseudouridine synthase"/>
    <property type="match status" value="1"/>
</dbReference>
<comment type="similarity">
    <text evidence="1">Belongs to the pseudouridine synthase RluA family.</text>
</comment>
<evidence type="ECO:0000313" key="5">
    <source>
        <dbReference type="EMBL" id="CAE8607313.1"/>
    </source>
</evidence>
<feature type="domain" description="RNA-editing substrate-binding complex 6 protein" evidence="4">
    <location>
        <begin position="104"/>
        <end position="194"/>
    </location>
</feature>
<feature type="region of interest" description="Disordered" evidence="2">
    <location>
        <begin position="62"/>
        <end position="98"/>
    </location>
</feature>
<evidence type="ECO:0000256" key="2">
    <source>
        <dbReference type="SAM" id="MobiDB-lite"/>
    </source>
</evidence>
<dbReference type="OrthoDB" id="442505at2759"/>
<sequence length="555" mass="61011">AWSLAKLDLVDARVSHVLATSAARQLELMEPRFLCGQLAWAFAATGCDEPELFQAIADAATNKKSNNNNSNKSNNNDINNNNTINSSKKSNNNDINNNSNNNDINNYLASDLSNLAWAFAALGYQSPELFRALATRSQSVMHDFNPQDLSNLVWAYSTLGVHDSALFHSVGLEVPRKIREFGMQELSNLAWAFSVAGCASPAVFGAIEQELRERIRGDLESVGSASNNNNNKINSNNNNNDNKNNNNNNDNNKNNNNDNNKNNNNNNNNRDLGQLAKQALDIKDIVYHLSTAKLLSSDTLALARKALAKIGRAQEGAGRPVFQALGAALEATALLGEGVPADAPFLVLDLPDRCVVHKPPGWEVERNREQQQEAGGQQLSAFLQGILPGLRILCDASSSYGFLHRLDVSSSGLILAAKTYGAYHDLDLQLRTGEIEREYVVLCRGFLPRCRSQVDAKVDPPGRWAPSAPSRVGRPRGRPSVTRIKVLAQATRLGEAFSLLAVQIGSGRRHQIRAHLAHLGHPTVCDWLYAAEPTFQADKAWCRRNFLHRHRLSFK</sequence>
<feature type="non-terminal residue" evidence="5">
    <location>
        <position position="555"/>
    </location>
</feature>
<dbReference type="InterPro" id="IPR058917">
    <property type="entry name" value="RESC6_dom"/>
</dbReference>
<evidence type="ECO:0000259" key="3">
    <source>
        <dbReference type="Pfam" id="PF00849"/>
    </source>
</evidence>
<dbReference type="Pfam" id="PF26188">
    <property type="entry name" value="RESC6"/>
    <property type="match status" value="1"/>
</dbReference>
<evidence type="ECO:0008006" key="7">
    <source>
        <dbReference type="Google" id="ProtNLM"/>
    </source>
</evidence>
<evidence type="ECO:0000256" key="1">
    <source>
        <dbReference type="ARBA" id="ARBA00010876"/>
    </source>
</evidence>
<feature type="region of interest" description="Disordered" evidence="2">
    <location>
        <begin position="220"/>
        <end position="271"/>
    </location>
</feature>
<dbReference type="InterPro" id="IPR020103">
    <property type="entry name" value="PsdUridine_synth_cat_dom_sf"/>
</dbReference>
<dbReference type="InterPro" id="IPR050188">
    <property type="entry name" value="RluA_PseudoU_synthase"/>
</dbReference>
<gene>
    <name evidence="5" type="ORF">PGLA1383_LOCUS25248</name>
</gene>
<comment type="caution">
    <text evidence="5">The sequence shown here is derived from an EMBL/GenBank/DDBJ whole genome shotgun (WGS) entry which is preliminary data.</text>
</comment>
<dbReference type="PANTHER" id="PTHR21600">
    <property type="entry name" value="MITOCHONDRIAL RNA PSEUDOURIDINE SYNTHASE"/>
    <property type="match status" value="1"/>
</dbReference>
<proteinExistence type="inferred from homology"/>
<dbReference type="SUPFAM" id="SSF55120">
    <property type="entry name" value="Pseudouridine synthase"/>
    <property type="match status" value="1"/>
</dbReference>
<feature type="non-terminal residue" evidence="5">
    <location>
        <position position="1"/>
    </location>
</feature>
<evidence type="ECO:0000259" key="4">
    <source>
        <dbReference type="Pfam" id="PF26188"/>
    </source>
</evidence>
<dbReference type="Pfam" id="PF00849">
    <property type="entry name" value="PseudoU_synth_2"/>
    <property type="match status" value="1"/>
</dbReference>
<dbReference type="GO" id="GO:0044528">
    <property type="term" value="P:regulation of mitochondrial mRNA stability"/>
    <property type="evidence" value="ECO:0007669"/>
    <property type="project" value="InterPro"/>
</dbReference>
<dbReference type="InterPro" id="IPR006145">
    <property type="entry name" value="PsdUridine_synth_RsuA/RluA"/>
</dbReference>
<feature type="compositionally biased region" description="Low complexity" evidence="2">
    <location>
        <begin position="227"/>
        <end position="269"/>
    </location>
</feature>
<dbReference type="GO" id="GO:0000455">
    <property type="term" value="P:enzyme-directed rRNA pseudouridine synthesis"/>
    <property type="evidence" value="ECO:0007669"/>
    <property type="project" value="TreeGrafter"/>
</dbReference>
<dbReference type="CDD" id="cd02869">
    <property type="entry name" value="PseudoU_synth_RluA_like"/>
    <property type="match status" value="1"/>
</dbReference>
<dbReference type="PANTHER" id="PTHR21600:SF87">
    <property type="entry name" value="RNA PSEUDOURIDYLATE SYNTHASE DOMAIN-CONTAINING PROTEIN 1"/>
    <property type="match status" value="1"/>
</dbReference>
<name>A0A813FA72_POLGL</name>
<protein>
    <recommendedName>
        <fullName evidence="7">Pseudouridine synthase RsuA/RluA-like domain-containing protein</fullName>
    </recommendedName>
</protein>
<keyword evidence="6" id="KW-1185">Reference proteome</keyword>
<dbReference type="AlphaFoldDB" id="A0A813FA72"/>
<dbReference type="EMBL" id="CAJNNV010021162">
    <property type="protein sequence ID" value="CAE8607313.1"/>
    <property type="molecule type" value="Genomic_DNA"/>
</dbReference>
<dbReference type="GO" id="GO:0009982">
    <property type="term" value="F:pseudouridine synthase activity"/>
    <property type="evidence" value="ECO:0007669"/>
    <property type="project" value="InterPro"/>
</dbReference>
<feature type="domain" description="Pseudouridine synthase RsuA/RluA-like" evidence="3">
    <location>
        <begin position="355"/>
        <end position="518"/>
    </location>
</feature>
<dbReference type="GO" id="GO:0003723">
    <property type="term" value="F:RNA binding"/>
    <property type="evidence" value="ECO:0007669"/>
    <property type="project" value="InterPro"/>
</dbReference>
<organism evidence="5 6">
    <name type="scientific">Polarella glacialis</name>
    <name type="common">Dinoflagellate</name>
    <dbReference type="NCBI Taxonomy" id="89957"/>
    <lineage>
        <taxon>Eukaryota</taxon>
        <taxon>Sar</taxon>
        <taxon>Alveolata</taxon>
        <taxon>Dinophyceae</taxon>
        <taxon>Suessiales</taxon>
        <taxon>Suessiaceae</taxon>
        <taxon>Polarella</taxon>
    </lineage>
</organism>
<evidence type="ECO:0000313" key="6">
    <source>
        <dbReference type="Proteomes" id="UP000654075"/>
    </source>
</evidence>
<dbReference type="Proteomes" id="UP000654075">
    <property type="component" value="Unassembled WGS sequence"/>
</dbReference>
<reference evidence="5" key="1">
    <citation type="submission" date="2021-02" db="EMBL/GenBank/DDBJ databases">
        <authorList>
            <person name="Dougan E. K."/>
            <person name="Rhodes N."/>
            <person name="Thang M."/>
            <person name="Chan C."/>
        </authorList>
    </citation>
    <scope>NUCLEOTIDE SEQUENCE</scope>
</reference>
<accession>A0A813FA72</accession>